<name>Q8X4F5_ECO57</name>
<evidence type="ECO:0000313" key="2">
    <source>
        <dbReference type="Proteomes" id="UP000002519"/>
    </source>
</evidence>
<sequence length="13" mass="1520">MQPDKLGAKKWMS</sequence>
<reference evidence="1 2" key="1">
    <citation type="journal article" date="2001" name="Nature">
        <title>Genome sequence of enterohaemorrhagic Escherichia coli O157:H7.</title>
        <authorList>
            <person name="Perna N.T."/>
            <person name="Plunkett G.III."/>
            <person name="Burland V."/>
            <person name="Mau B."/>
            <person name="Glasner J.D."/>
            <person name="Rose D.J."/>
            <person name="Mayhew G.F."/>
            <person name="Evans P.S."/>
            <person name="Gregor J."/>
            <person name="Kirkpatrick H.A."/>
            <person name="Posfai G."/>
            <person name="Hackett J."/>
            <person name="Klink S."/>
            <person name="Boutin A."/>
            <person name="Shao Y."/>
            <person name="Miller L."/>
            <person name="Grotbeck E.J."/>
            <person name="Davis N.W."/>
            <person name="Lim A."/>
            <person name="Dimalanta E."/>
            <person name="Potamousis K."/>
            <person name="Apodaca J."/>
            <person name="Anantharaman T.S."/>
            <person name="Lin J."/>
            <person name="Yen G."/>
            <person name="Schwartz D.C."/>
            <person name="Welch R.A."/>
            <person name="Blattner F.R."/>
        </authorList>
    </citation>
    <scope>NUCLEOTIDE SEQUENCE [LARGE SCALE GENOMIC DNA]</scope>
    <source>
        <strain evidence="2">O157:H7 / EDL933 / ATCC 700927 / EHEC</strain>
    </source>
</reference>
<organism evidence="1 2">
    <name type="scientific">Escherichia coli O157:H7</name>
    <dbReference type="NCBI Taxonomy" id="83334"/>
    <lineage>
        <taxon>Bacteria</taxon>
        <taxon>Pseudomonadati</taxon>
        <taxon>Pseudomonadota</taxon>
        <taxon>Gammaproteobacteria</taxon>
        <taxon>Enterobacterales</taxon>
        <taxon>Enterobacteriaceae</taxon>
        <taxon>Escherichia</taxon>
    </lineage>
</organism>
<accession>Q8X4F5</accession>
<dbReference type="Proteomes" id="UP000002519">
    <property type="component" value="Chromosome"/>
</dbReference>
<evidence type="ECO:0000313" key="1">
    <source>
        <dbReference type="EMBL" id="AAG59469.1"/>
    </source>
</evidence>
<proteinExistence type="predicted"/>
<dbReference type="EMBL" id="AE005174">
    <property type="protein sequence ID" value="AAG59469.1"/>
    <property type="molecule type" value="Genomic_DNA"/>
</dbReference>
<dbReference type="PIR" id="A86126">
    <property type="entry name" value="A86126"/>
</dbReference>
<gene>
    <name evidence="1" type="ordered locus">Z5883</name>
</gene>
<protein>
    <submittedName>
        <fullName evidence="1">Uncharacterized protein</fullName>
    </submittedName>
</protein>
<dbReference type="KEGG" id="ece:Z5883"/>